<feature type="region of interest" description="Disordered" evidence="1">
    <location>
        <begin position="117"/>
        <end position="162"/>
    </location>
</feature>
<keyword evidence="3" id="KW-1185">Reference proteome</keyword>
<dbReference type="AlphaFoldDB" id="A0AAV7TEG4"/>
<sequence length="175" mass="18733">MKSRIATWCRRNGEVLKPRPPELSTVFARCRFPCHGGQRSEKPPVGHRRRVVAVAPATAAAVWHRVAAAHFFTAAGGHHNKSCPSGARANPFPWPAIAAVTVTADCLPEKIQRVDTAAAVQPQRGPPPPTVESADGGSIGDTLKSPHAGKGEGGEYNNQQLRKTLLKYKGAIPNR</sequence>
<gene>
    <name evidence="2" type="ORF">NDU88_000091</name>
</gene>
<evidence type="ECO:0000313" key="3">
    <source>
        <dbReference type="Proteomes" id="UP001066276"/>
    </source>
</evidence>
<dbReference type="EMBL" id="JANPWB010000006">
    <property type="protein sequence ID" value="KAJ1174800.1"/>
    <property type="molecule type" value="Genomic_DNA"/>
</dbReference>
<comment type="caution">
    <text evidence="2">The sequence shown here is derived from an EMBL/GenBank/DDBJ whole genome shotgun (WGS) entry which is preliminary data.</text>
</comment>
<proteinExistence type="predicted"/>
<evidence type="ECO:0000313" key="2">
    <source>
        <dbReference type="EMBL" id="KAJ1174800.1"/>
    </source>
</evidence>
<protein>
    <submittedName>
        <fullName evidence="2">Uncharacterized protein</fullName>
    </submittedName>
</protein>
<name>A0AAV7TEG4_PLEWA</name>
<reference evidence="2" key="1">
    <citation type="journal article" date="2022" name="bioRxiv">
        <title>Sequencing and chromosome-scale assembly of the giantPleurodeles waltlgenome.</title>
        <authorList>
            <person name="Brown T."/>
            <person name="Elewa A."/>
            <person name="Iarovenko S."/>
            <person name="Subramanian E."/>
            <person name="Araus A.J."/>
            <person name="Petzold A."/>
            <person name="Susuki M."/>
            <person name="Suzuki K.-i.T."/>
            <person name="Hayashi T."/>
            <person name="Toyoda A."/>
            <person name="Oliveira C."/>
            <person name="Osipova E."/>
            <person name="Leigh N.D."/>
            <person name="Simon A."/>
            <person name="Yun M.H."/>
        </authorList>
    </citation>
    <scope>NUCLEOTIDE SEQUENCE</scope>
    <source>
        <strain evidence="2">20211129_DDA</strain>
        <tissue evidence="2">Liver</tissue>
    </source>
</reference>
<organism evidence="2 3">
    <name type="scientific">Pleurodeles waltl</name>
    <name type="common">Iberian ribbed newt</name>
    <dbReference type="NCBI Taxonomy" id="8319"/>
    <lineage>
        <taxon>Eukaryota</taxon>
        <taxon>Metazoa</taxon>
        <taxon>Chordata</taxon>
        <taxon>Craniata</taxon>
        <taxon>Vertebrata</taxon>
        <taxon>Euteleostomi</taxon>
        <taxon>Amphibia</taxon>
        <taxon>Batrachia</taxon>
        <taxon>Caudata</taxon>
        <taxon>Salamandroidea</taxon>
        <taxon>Salamandridae</taxon>
        <taxon>Pleurodelinae</taxon>
        <taxon>Pleurodeles</taxon>
    </lineage>
</organism>
<evidence type="ECO:0000256" key="1">
    <source>
        <dbReference type="SAM" id="MobiDB-lite"/>
    </source>
</evidence>
<dbReference type="Proteomes" id="UP001066276">
    <property type="component" value="Chromosome 3_2"/>
</dbReference>
<accession>A0AAV7TEG4</accession>